<organism evidence="2 3">
    <name type="scientific">Colletotrichum musicola</name>
    <dbReference type="NCBI Taxonomy" id="2175873"/>
    <lineage>
        <taxon>Eukaryota</taxon>
        <taxon>Fungi</taxon>
        <taxon>Dikarya</taxon>
        <taxon>Ascomycota</taxon>
        <taxon>Pezizomycotina</taxon>
        <taxon>Sordariomycetes</taxon>
        <taxon>Hypocreomycetidae</taxon>
        <taxon>Glomerellales</taxon>
        <taxon>Glomerellaceae</taxon>
        <taxon>Colletotrichum</taxon>
        <taxon>Colletotrichum orchidearum species complex</taxon>
    </lineage>
</organism>
<feature type="compositionally biased region" description="Low complexity" evidence="1">
    <location>
        <begin position="110"/>
        <end position="122"/>
    </location>
</feature>
<reference evidence="2" key="1">
    <citation type="journal article" date="2020" name="Phytopathology">
        <title>Genome Sequence Resources of Colletotrichum truncatum, C. plurivorum, C. musicola, and C. sojae: Four Species Pathogenic to Soybean (Glycine max).</title>
        <authorList>
            <person name="Rogerio F."/>
            <person name="Boufleur T.R."/>
            <person name="Ciampi-Guillardi M."/>
            <person name="Sukno S.A."/>
            <person name="Thon M.R."/>
            <person name="Massola Junior N.S."/>
            <person name="Baroncelli R."/>
        </authorList>
    </citation>
    <scope>NUCLEOTIDE SEQUENCE</scope>
    <source>
        <strain evidence="2">LFN0074</strain>
    </source>
</reference>
<evidence type="ECO:0000313" key="3">
    <source>
        <dbReference type="Proteomes" id="UP000639643"/>
    </source>
</evidence>
<dbReference type="EMBL" id="WIGM01000016">
    <property type="protein sequence ID" value="KAF6844485.1"/>
    <property type="molecule type" value="Genomic_DNA"/>
</dbReference>
<evidence type="ECO:0000313" key="2">
    <source>
        <dbReference type="EMBL" id="KAF6844485.1"/>
    </source>
</evidence>
<dbReference type="Proteomes" id="UP000639643">
    <property type="component" value="Unassembled WGS sequence"/>
</dbReference>
<keyword evidence="3" id="KW-1185">Reference proteome</keyword>
<feature type="region of interest" description="Disordered" evidence="1">
    <location>
        <begin position="106"/>
        <end position="126"/>
    </location>
</feature>
<name>A0A8H6U926_9PEZI</name>
<protein>
    <submittedName>
        <fullName evidence="2">Uncharacterized protein</fullName>
    </submittedName>
</protein>
<comment type="caution">
    <text evidence="2">The sequence shown here is derived from an EMBL/GenBank/DDBJ whole genome shotgun (WGS) entry which is preliminary data.</text>
</comment>
<gene>
    <name evidence="2" type="ORF">CMUS01_01060</name>
</gene>
<proteinExistence type="predicted"/>
<evidence type="ECO:0000256" key="1">
    <source>
        <dbReference type="SAM" id="MobiDB-lite"/>
    </source>
</evidence>
<sequence length="353" mass="38376">MAAGMLNISGAGEGSVPCAPCPAFLRAGGPAEQRLWSGWEGRHEQGEEVEEQEKEGQQCRSLTTICWAPVIWRSEEDKQEEEQAQQREPGAGSLDSGAMILFASREQEQQEQQPSRRASASPARRRVALRLDRGHPESKGEDHSQGSDLACPRMVLGWSWTPGLLGSWEQIDKIVRYAAALVEGKRFGEVRQAAMALGTPRAGFPGGGHKKATLPIQLMRLQLHLRCIDTTNADCRDASPMIQARSLSCATLTEAILVIVAPRQGLLPAKTPEASVPSRYPGGGVAESPSQDPQYAKLAVEWSNFIPVSFIQNSVSRASQASSLSSNHQPRRGKVTAAGCLMTWGERQRCDND</sequence>
<dbReference type="AlphaFoldDB" id="A0A8H6U926"/>
<accession>A0A8H6U926</accession>